<dbReference type="InterPro" id="IPR030381">
    <property type="entry name" value="G_DYNAMIN_dom"/>
</dbReference>
<keyword evidence="3" id="KW-0175">Coiled coil</keyword>
<dbReference type="PRINTS" id="PR00195">
    <property type="entry name" value="DYNAMIN"/>
</dbReference>
<keyword evidence="2" id="KW-0342">GTP-binding</keyword>
<feature type="compositionally biased region" description="Basic and acidic residues" evidence="4">
    <location>
        <begin position="1"/>
        <end position="29"/>
    </location>
</feature>
<dbReference type="Gene3D" id="1.20.120.1240">
    <property type="entry name" value="Dynamin, middle domain"/>
    <property type="match status" value="1"/>
</dbReference>
<feature type="compositionally biased region" description="Acidic residues" evidence="4">
    <location>
        <begin position="710"/>
        <end position="719"/>
    </location>
</feature>
<dbReference type="InterPro" id="IPR001401">
    <property type="entry name" value="Dynamin_GTPase"/>
</dbReference>
<comment type="caution">
    <text evidence="7">The sequence shown here is derived from an EMBL/GenBank/DDBJ whole genome shotgun (WGS) entry which is preliminary data.</text>
</comment>
<evidence type="ECO:0000313" key="8">
    <source>
        <dbReference type="Proteomes" id="UP001642540"/>
    </source>
</evidence>
<gene>
    <name evidence="7" type="ORF">ODALV1_LOCUS28451</name>
</gene>
<dbReference type="EMBL" id="CAXLJM020000141">
    <property type="protein sequence ID" value="CAL8140843.1"/>
    <property type="molecule type" value="Genomic_DNA"/>
</dbReference>
<dbReference type="Gene3D" id="3.40.50.300">
    <property type="entry name" value="P-loop containing nucleotide triphosphate hydrolases"/>
    <property type="match status" value="1"/>
</dbReference>
<keyword evidence="8" id="KW-1185">Reference proteome</keyword>
<proteinExistence type="predicted"/>
<feature type="coiled-coil region" evidence="3">
    <location>
        <begin position="796"/>
        <end position="830"/>
    </location>
</feature>
<accession>A0ABP1S0Q9</accession>
<evidence type="ECO:0000256" key="4">
    <source>
        <dbReference type="SAM" id="MobiDB-lite"/>
    </source>
</evidence>
<dbReference type="SUPFAM" id="SSF52540">
    <property type="entry name" value="P-loop containing nucleoside triphosphate hydrolases"/>
    <property type="match status" value="1"/>
</dbReference>
<dbReference type="PANTHER" id="PTHR11566">
    <property type="entry name" value="DYNAMIN"/>
    <property type="match status" value="1"/>
</dbReference>
<dbReference type="InterPro" id="IPR000375">
    <property type="entry name" value="Dynamin_stalk"/>
</dbReference>
<feature type="region of interest" description="Disordered" evidence="4">
    <location>
        <begin position="709"/>
        <end position="729"/>
    </location>
</feature>
<organism evidence="7 8">
    <name type="scientific">Orchesella dallaii</name>
    <dbReference type="NCBI Taxonomy" id="48710"/>
    <lineage>
        <taxon>Eukaryota</taxon>
        <taxon>Metazoa</taxon>
        <taxon>Ecdysozoa</taxon>
        <taxon>Arthropoda</taxon>
        <taxon>Hexapoda</taxon>
        <taxon>Collembola</taxon>
        <taxon>Entomobryomorpha</taxon>
        <taxon>Entomobryoidea</taxon>
        <taxon>Orchesellidae</taxon>
        <taxon>Orchesellinae</taxon>
        <taxon>Orchesella</taxon>
    </lineage>
</organism>
<evidence type="ECO:0000259" key="6">
    <source>
        <dbReference type="PROSITE" id="PS51718"/>
    </source>
</evidence>
<name>A0ABP1S0Q9_9HEXA</name>
<protein>
    <recommendedName>
        <fullName evidence="9">Dynamin-1-like protein</fullName>
    </recommendedName>
</protein>
<dbReference type="InterPro" id="IPR003130">
    <property type="entry name" value="GED"/>
</dbReference>
<dbReference type="Proteomes" id="UP001642540">
    <property type="component" value="Unassembled WGS sequence"/>
</dbReference>
<dbReference type="SMART" id="SM00053">
    <property type="entry name" value="DYNc"/>
    <property type="match status" value="1"/>
</dbReference>
<dbReference type="PROSITE" id="PS51718">
    <property type="entry name" value="G_DYNAMIN_2"/>
    <property type="match status" value="1"/>
</dbReference>
<dbReference type="CDD" id="cd08771">
    <property type="entry name" value="DLP_1"/>
    <property type="match status" value="1"/>
</dbReference>
<evidence type="ECO:0000256" key="2">
    <source>
        <dbReference type="ARBA" id="ARBA00023134"/>
    </source>
</evidence>
<dbReference type="InterPro" id="IPR020850">
    <property type="entry name" value="GED_dom"/>
</dbReference>
<reference evidence="7 8" key="1">
    <citation type="submission" date="2024-08" db="EMBL/GenBank/DDBJ databases">
        <authorList>
            <person name="Cucini C."/>
            <person name="Frati F."/>
        </authorList>
    </citation>
    <scope>NUCLEOTIDE SEQUENCE [LARGE SCALE GENOMIC DNA]</scope>
</reference>
<keyword evidence="1" id="KW-0547">Nucleotide-binding</keyword>
<evidence type="ECO:0008006" key="9">
    <source>
        <dbReference type="Google" id="ProtNLM"/>
    </source>
</evidence>
<dbReference type="InterPro" id="IPR045063">
    <property type="entry name" value="Dynamin_N"/>
</dbReference>
<feature type="region of interest" description="Disordered" evidence="4">
    <location>
        <begin position="1"/>
        <end position="34"/>
    </location>
</feature>
<evidence type="ECO:0000259" key="5">
    <source>
        <dbReference type="PROSITE" id="PS51388"/>
    </source>
</evidence>
<feature type="domain" description="Dynamin-type G" evidence="6">
    <location>
        <begin position="85"/>
        <end position="363"/>
    </location>
</feature>
<evidence type="ECO:0000313" key="7">
    <source>
        <dbReference type="EMBL" id="CAL8140843.1"/>
    </source>
</evidence>
<dbReference type="PROSITE" id="PS51388">
    <property type="entry name" value="GED"/>
    <property type="match status" value="1"/>
</dbReference>
<evidence type="ECO:0000256" key="3">
    <source>
        <dbReference type="SAM" id="Coils"/>
    </source>
</evidence>
<dbReference type="Pfam" id="PF02212">
    <property type="entry name" value="GED"/>
    <property type="match status" value="1"/>
</dbReference>
<dbReference type="InterPro" id="IPR022812">
    <property type="entry name" value="Dynamin"/>
</dbReference>
<feature type="domain" description="GED" evidence="5">
    <location>
        <begin position="738"/>
        <end position="835"/>
    </location>
</feature>
<evidence type="ECO:0000256" key="1">
    <source>
        <dbReference type="ARBA" id="ARBA00022741"/>
    </source>
</evidence>
<dbReference type="InterPro" id="IPR027417">
    <property type="entry name" value="P-loop_NTPase"/>
</dbReference>
<dbReference type="Pfam" id="PF01031">
    <property type="entry name" value="Dynamin_M"/>
    <property type="match status" value="1"/>
</dbReference>
<dbReference type="Pfam" id="PF00350">
    <property type="entry name" value="Dynamin_N"/>
    <property type="match status" value="1"/>
</dbReference>
<sequence>MLEKKLPYENQLEDHDQSDNEVTMERGNDETTLEPTTTVVNEWDSVQHPQVQNPHNSFNAKDFMTSYNKVCDQITKLKMEGHKVQVDYPQIVVVGAQSSGKTSLLETIAKEDFLPKGSDIQTRCPIELQLIRTTDGKKYVEFLDKPGRKFFNMEEVKREIENVNEAIKREKVKVKNRNGVYEEKERVVSDFPITLKLFSPNVPNLTLVDLPGLCPSPKDNQPKDLNTKIKQVLMQYMSNPNSIILAVVPASQELETDTTTEFVEEADPERKRTILTITKLDAVSNWDTLPNVKKSLQGENKFYPVGVVGVVCRHKQHTPQSVQEFEKQILVQHFPTIAEKHGMSYFVDLISRSLFTKILESLPTVKAIISAQICHLKERIKELGVHNVNYMFNEYVTGFSETYRSQIHGEKRNLFRTDYPLSTKVHEIFEKTFFPEVDNFTPCEGVSDEEIDIAIHCSKGIQGHERLKRNTKNGVDPTDVYHCLITKEIKKLKPIVMKCASLVNLEMRAAIDTSHDPTVVATYKKLVERINAATLELIKKSLEDCETHLEVYINAESCVAFTTDPFFYEKMGNGEKKLGKGKTVETADDAAQDFEYASENDMDKAETIKEGRTSVKNKTSLIASQATEKLVNYSMKKGKKKGKKVKGLKPKAINVHNQSQQAEVGGLKGNIRKGTQIMSEIAGKASALGPLASYMVDKVGEGIEFLIPDGGDDDDDDSTQIDSQRGNGKWSKKDLKIFDGIRKQIHIYFVQVKWSMKNYVPKAIMETIVYGVERRLKRELLDCIKKDAKIECDADIKKLMRLSDKLELERENAEKALERYQKTYEVLEQTMVSSRMI</sequence>